<gene>
    <name evidence="2" type="ORF">HMPREF9442_02274</name>
</gene>
<keyword evidence="1" id="KW-0472">Membrane</keyword>
<sequence length="47" mass="5605">MSQPFFPTSWLTENFCKIRLFVHFSKQIFVLLCFMNGFLRLIDGVEC</sequence>
<organism evidence="2 3">
    <name type="scientific">Paraprevotella xylaniphila YIT 11841</name>
    <dbReference type="NCBI Taxonomy" id="762982"/>
    <lineage>
        <taxon>Bacteria</taxon>
        <taxon>Pseudomonadati</taxon>
        <taxon>Bacteroidota</taxon>
        <taxon>Bacteroidia</taxon>
        <taxon>Bacteroidales</taxon>
        <taxon>Prevotellaceae</taxon>
        <taxon>Paraprevotella</taxon>
    </lineage>
</organism>
<dbReference type="Proteomes" id="UP000005546">
    <property type="component" value="Unassembled WGS sequence"/>
</dbReference>
<keyword evidence="3" id="KW-1185">Reference proteome</keyword>
<keyword evidence="1" id="KW-1133">Transmembrane helix</keyword>
<dbReference type="STRING" id="762982.HMPREF9442_02274"/>
<proteinExistence type="predicted"/>
<reference evidence="2 3" key="1">
    <citation type="submission" date="2011-02" db="EMBL/GenBank/DDBJ databases">
        <authorList>
            <person name="Weinstock G."/>
            <person name="Sodergren E."/>
            <person name="Clifton S."/>
            <person name="Fulton L."/>
            <person name="Fulton B."/>
            <person name="Courtney L."/>
            <person name="Fronick C."/>
            <person name="Harrison M."/>
            <person name="Strong C."/>
            <person name="Farmer C."/>
            <person name="Delahaunty K."/>
            <person name="Markovic C."/>
            <person name="Hall O."/>
            <person name="Minx P."/>
            <person name="Tomlinson C."/>
            <person name="Mitreva M."/>
            <person name="Hou S."/>
            <person name="Chen J."/>
            <person name="Wollam A."/>
            <person name="Pepin K.H."/>
            <person name="Johnson M."/>
            <person name="Bhonagiri V."/>
            <person name="Zhang X."/>
            <person name="Suruliraj S."/>
            <person name="Warren W."/>
            <person name="Chinwalla A."/>
            <person name="Mardis E.R."/>
            <person name="Wilson R.K."/>
        </authorList>
    </citation>
    <scope>NUCLEOTIDE SEQUENCE [LARGE SCALE GENOMIC DNA]</scope>
    <source>
        <strain evidence="2 3">YIT 11841</strain>
    </source>
</reference>
<dbReference type="EMBL" id="AFBR01000067">
    <property type="protein sequence ID" value="EGG52419.1"/>
    <property type="molecule type" value="Genomic_DNA"/>
</dbReference>
<evidence type="ECO:0000313" key="2">
    <source>
        <dbReference type="EMBL" id="EGG52419.1"/>
    </source>
</evidence>
<feature type="transmembrane region" description="Helical" evidence="1">
    <location>
        <begin position="20"/>
        <end position="42"/>
    </location>
</feature>
<evidence type="ECO:0000256" key="1">
    <source>
        <dbReference type="SAM" id="Phobius"/>
    </source>
</evidence>
<protein>
    <submittedName>
        <fullName evidence="2">Uncharacterized protein</fullName>
    </submittedName>
</protein>
<keyword evidence="1" id="KW-0812">Transmembrane</keyword>
<comment type="caution">
    <text evidence="2">The sequence shown here is derived from an EMBL/GenBank/DDBJ whole genome shotgun (WGS) entry which is preliminary data.</text>
</comment>
<dbReference type="HOGENOM" id="CLU_3171274_0_0_10"/>
<name>F3QVV1_9BACT</name>
<dbReference type="AlphaFoldDB" id="F3QVV1"/>
<accession>F3QVV1</accession>
<evidence type="ECO:0000313" key="3">
    <source>
        <dbReference type="Proteomes" id="UP000005546"/>
    </source>
</evidence>